<comment type="similarity">
    <text evidence="1">Belongs to the dynein heavy chain family.</text>
</comment>
<dbReference type="InterPro" id="IPR024317">
    <property type="entry name" value="Dynein_heavy_chain_D4_dom"/>
</dbReference>
<dbReference type="InterPro" id="IPR013602">
    <property type="entry name" value="Dynein_heavy_linker"/>
</dbReference>
<feature type="domain" description="Dynein heavy chain AAA module D4" evidence="9">
    <location>
        <begin position="2931"/>
        <end position="3183"/>
    </location>
</feature>
<reference evidence="12" key="1">
    <citation type="submission" date="2021-02" db="EMBL/GenBank/DDBJ databases">
        <authorList>
            <person name="Nowell W R."/>
        </authorList>
    </citation>
    <scope>NUCLEOTIDE SEQUENCE</scope>
</reference>
<feature type="domain" description="Dynein heavy chain linker" evidence="6">
    <location>
        <begin position="1346"/>
        <end position="1780"/>
    </location>
</feature>
<dbReference type="OrthoDB" id="10251809at2759"/>
<organism evidence="12 13">
    <name type="scientific">Adineta ricciae</name>
    <name type="common">Rotifer</name>
    <dbReference type="NCBI Taxonomy" id="249248"/>
    <lineage>
        <taxon>Eukaryota</taxon>
        <taxon>Metazoa</taxon>
        <taxon>Spiralia</taxon>
        <taxon>Gnathifera</taxon>
        <taxon>Rotifera</taxon>
        <taxon>Eurotatoria</taxon>
        <taxon>Bdelloidea</taxon>
        <taxon>Adinetida</taxon>
        <taxon>Adinetidae</taxon>
        <taxon>Adineta</taxon>
    </lineage>
</organism>
<feature type="compositionally biased region" description="Low complexity" evidence="4">
    <location>
        <begin position="2727"/>
        <end position="2745"/>
    </location>
</feature>
<dbReference type="InterPro" id="IPR013594">
    <property type="entry name" value="Dynein_heavy_tail"/>
</dbReference>
<dbReference type="InterPro" id="IPR054354">
    <property type="entry name" value="DYNC2H1-like_lid"/>
</dbReference>
<dbReference type="GO" id="GO:0051959">
    <property type="term" value="F:dynein light intermediate chain binding"/>
    <property type="evidence" value="ECO:0007669"/>
    <property type="project" value="InterPro"/>
</dbReference>
<accession>A0A814ST14</accession>
<feature type="coiled-coil region" evidence="3">
    <location>
        <begin position="3420"/>
        <end position="3468"/>
    </location>
</feature>
<feature type="domain" description="Dynein heavy chain AAA 5 extension" evidence="10">
    <location>
        <begin position="2418"/>
        <end position="2509"/>
    </location>
</feature>
<name>A0A814ST14_ADIRI</name>
<evidence type="ECO:0000256" key="2">
    <source>
        <dbReference type="ARBA" id="ARBA00023054"/>
    </source>
</evidence>
<dbReference type="Gene3D" id="1.20.140.100">
    <property type="entry name" value="Dynein heavy chain, N-terminal domain 2"/>
    <property type="match status" value="1"/>
</dbReference>
<dbReference type="InterPro" id="IPR027417">
    <property type="entry name" value="P-loop_NTPase"/>
</dbReference>
<dbReference type="GO" id="GO:0005524">
    <property type="term" value="F:ATP binding"/>
    <property type="evidence" value="ECO:0007669"/>
    <property type="project" value="InterPro"/>
</dbReference>
<feature type="region of interest" description="Disordered" evidence="4">
    <location>
        <begin position="2719"/>
        <end position="2748"/>
    </location>
</feature>
<evidence type="ECO:0000256" key="3">
    <source>
        <dbReference type="SAM" id="Coils"/>
    </source>
</evidence>
<proteinExistence type="inferred from homology"/>
<evidence type="ECO:0000259" key="5">
    <source>
        <dbReference type="Pfam" id="PF08385"/>
    </source>
</evidence>
<keyword evidence="2 3" id="KW-0175">Coiled coil</keyword>
<dbReference type="EMBL" id="CAJNOJ010000118">
    <property type="protein sequence ID" value="CAF1148808.1"/>
    <property type="molecule type" value="Genomic_DNA"/>
</dbReference>
<dbReference type="Gene3D" id="1.20.920.20">
    <property type="match status" value="1"/>
</dbReference>
<evidence type="ECO:0000259" key="7">
    <source>
        <dbReference type="Pfam" id="PF12774"/>
    </source>
</evidence>
<dbReference type="PANTHER" id="PTHR46961:SF21">
    <property type="entry name" value="LOW QUALITY PROTEIN: DYNEIN BETA CHAIN, FLAGELLAR OUTER ARM-LIKE"/>
    <property type="match status" value="1"/>
</dbReference>
<dbReference type="Proteomes" id="UP000663852">
    <property type="component" value="Unassembled WGS sequence"/>
</dbReference>
<dbReference type="InterPro" id="IPR041466">
    <property type="entry name" value="Dynein_AAA5_ext"/>
</dbReference>
<dbReference type="GO" id="GO:0045505">
    <property type="term" value="F:dynein intermediate chain binding"/>
    <property type="evidence" value="ECO:0007669"/>
    <property type="project" value="InterPro"/>
</dbReference>
<dbReference type="SUPFAM" id="SSF52540">
    <property type="entry name" value="P-loop containing nucleoside triphosphate hydrolases"/>
    <property type="match status" value="1"/>
</dbReference>
<evidence type="ECO:0000313" key="12">
    <source>
        <dbReference type="EMBL" id="CAF1148808.1"/>
    </source>
</evidence>
<dbReference type="InterPro" id="IPR042222">
    <property type="entry name" value="Dynein_2_N"/>
</dbReference>
<dbReference type="Gene3D" id="1.20.920.30">
    <property type="match status" value="1"/>
</dbReference>
<dbReference type="Gene3D" id="3.40.50.300">
    <property type="entry name" value="P-loop containing nucleotide triphosphate hydrolases"/>
    <property type="match status" value="4"/>
</dbReference>
<dbReference type="InterPro" id="IPR026983">
    <property type="entry name" value="DHC"/>
</dbReference>
<feature type="compositionally biased region" description="Basic and acidic residues" evidence="4">
    <location>
        <begin position="1516"/>
        <end position="1528"/>
    </location>
</feature>
<dbReference type="InterPro" id="IPR024743">
    <property type="entry name" value="Dynein_HC_stalk"/>
</dbReference>
<feature type="domain" description="Dynein heavy chain coiled coil stalk" evidence="8">
    <location>
        <begin position="3242"/>
        <end position="3539"/>
    </location>
</feature>
<evidence type="ECO:0000256" key="1">
    <source>
        <dbReference type="ARBA" id="ARBA00008887"/>
    </source>
</evidence>
<dbReference type="InterPro" id="IPR035699">
    <property type="entry name" value="AAA_6"/>
</dbReference>
<dbReference type="Gene3D" id="1.20.58.1120">
    <property type="match status" value="1"/>
</dbReference>
<dbReference type="GO" id="GO:0030286">
    <property type="term" value="C:dynein complex"/>
    <property type="evidence" value="ECO:0007669"/>
    <property type="project" value="InterPro"/>
</dbReference>
<dbReference type="Pfam" id="PF08393">
    <property type="entry name" value="DHC_N2"/>
    <property type="match status" value="1"/>
</dbReference>
<evidence type="ECO:0000259" key="6">
    <source>
        <dbReference type="Pfam" id="PF08393"/>
    </source>
</evidence>
<protein>
    <submittedName>
        <fullName evidence="12">Uncharacterized protein</fullName>
    </submittedName>
</protein>
<comment type="caution">
    <text evidence="12">The sequence shown here is derived from an EMBL/GenBank/DDBJ whole genome shotgun (WGS) entry which is preliminary data.</text>
</comment>
<dbReference type="Pfam" id="PF12777">
    <property type="entry name" value="MT"/>
    <property type="match status" value="1"/>
</dbReference>
<evidence type="ECO:0000313" key="13">
    <source>
        <dbReference type="Proteomes" id="UP000663852"/>
    </source>
</evidence>
<evidence type="ECO:0000259" key="10">
    <source>
        <dbReference type="Pfam" id="PF17852"/>
    </source>
</evidence>
<dbReference type="PANTHER" id="PTHR46961">
    <property type="entry name" value="DYNEIN HEAVY CHAIN 1, AXONEMAL-LIKE PROTEIN"/>
    <property type="match status" value="1"/>
</dbReference>
<sequence length="4734" mass="550238">MQRDPRYHWLEHRIVTTIEPKRDALNQLIQNDENRLCIEQFFENEDVTHLYILSRSSSHLLALNTIPIDFNSYERIVLFLKTNSTSKLTRENLDKDVSVTELYPQETVHYMDIISRDVYLPLLSCNNLVSELEKDRFLDLFHRLLNQTAATHTFQSESVVLPLPAFNILAHISQQEPERQQSILSILENTLTNWSKQIKQLLQEELKPSFYGREQNSIKDQVQLWTSRINKLNNLLVQLDSPFVQDVLKNLARNRSPYLASFMDIKQEIARAVTHAERNLSFVSTLQPWAYQINNSNDVNEIFALLPSLMHTLFLVWQHSHYYHQKDKFNQLLEVLSTEIATRAKQIITTDISSEENNNSMTLKDALSICAMFRGTYLDYKEKADALNSKYMIPEKKIDPSKMLIWHVNPYGETDPHKDITSNSDPYAVLRKSSPWPPRNAKCFQSLNAIIERCNDVQELTSTIAQFNELSTTARMGGTLTSTMDAMLAEIQTKSAKSLELFHRECPNLSHLMDNDRFDLAFFRLRTELKQYEHELAWILRQCFSRTTTLASKLTLLDVFHGIYQRDVIQRALANEEQWIIDNLKHEFQLVTQLVHSSHMNYPHWPPIARQLLYLYGLKQRIDLYMNQFSELCPKIMNSDVGWELKEGYRIAKEKIQKSEDELYTQLEQSATSQISDLLLQPVFKTSLLADEVTNLPIIEVNLDNALDCLLREIRYITGEPLNYKIPGKYRELIPLLDNERALRLHVERLRVVATKYNYLIGHMEAEERDLFESKLSRIDEIIHRGLTEVTWKSLNLADYIEQAYGLINMDASIALETVQHDVSLIKELAFNWSHIHGDIFDETEHNLQLTFQETLQKHQHVQAAFNEKLTIDGHKIHSLADNIAKVVGVSLSSPSWLNYIDYLNSLVLNGIKATSLISMKNMLVAMSDETNQVINIVVQLNDSELSFSPPLVPVTSELSLGEILLEWIETFINRGEYIELLGNDRTTRFSQIINQDPLIVELREKITQLIEDTCSESLKFFDDFSQYAFLYQISVNQSFQLFLHGNKRNRLATPKNFLNEQDAGRRSVYSLASIPTAELIDQVERSFLCATSEKEDLQRIPLLQEFENEMKIYQVCLSDLLTLPDCWNVHWIRIDLKPIKQTFTSLAHKWLWKFCDYLHNQTNKSLDVVDNFLIAMEPEIESISGLEHDTETFMKIMRLFNSVSGKQHEVEIRFELMRRTLSLLKIYSASNENEMTLNEKYQTIMTRWQNLKTKVMQAKQRLGPTLKEESTFIIRDLKAFQSQINQLIHDINQSTLFSHQLTFTQAQQLLHEFSGRQKDLDKQAPDYKQLQTLLDTNIIDFEKLSKYKEMLKNLTLTWKTVRDVRRYFDEIKQEQWQKLDSKQVLTACEKYHETMQSLPKVVRLWDVYTFTDDEIKRIKVCAQLLDDLSNPALRTRHWKQIIRITGGHTLMDSDTFRQLTFGKLFTLSFQDYAEEIRATVKRAEKDFQLESTLKSYEEIWLSKTFQMVPYQTVKHKTEERKESERNPSSRSRRPRVSIASTSQSMSNVDPNAEKMYLLSNLDQMFAEMEDHQINLEILQTNQSAGSFLDEIAKWQSILQHIEEVLQQWNTVQQLWQKLDSILPILQSDTQLSIMFFKIDREFRGLMVAVANDNNVLKCCQKKNLLPQLKVLSTHLQKCQDILRKQMFNENKGGRYNFLTDIQLFDLITTGSNIRLLSERFSYIIPGLKSLIFSEEVKDEVVGLITQYHEEKIIFSNKISFEGNIESFVDKLTAAVKETTNLFNVELTENNQLDFIDWLMRYPRQTIILVLKIIFTQLIEQSSKGKDFEQKLMELSKNLIEEINHIRENTTDECVLINTKQSIGKLEDVLTLISSYLTRLPINTNSFEWQFTLKYHSNSQTKQVSIQCLEKSIDYAYDLISNKEIFTPKEHHFLGKIFLSLGAPGGTLILNQNSNYLIEHLSSDIGRNLFRIECNSTTDDCQILNSFAGLCQGNLFLFNHLNKLNQRVMQLFIELSTNLYDAILKKNKSFECVSRTFSLVEYKDINYLSTVYPSTIQDFSVLKSDVIVDYRVVTLSQPDYTHVFIAQLIQSGFHYAFDIATRFLNLLSYTVNQSLTENLSRLGIIVPKMDLNPTLIKMLIKFAKNYLKTHSQEDEEQALSNGLAIISKCFNSEDKQAFQSLIKAKNQSFKGTIPKSIPFDSLATTNRHFGEKIWNISDAFELALKQFQLNINENILNKLFQLHHLTENHSKILIIGQCQSGKSLLMKVFLKARSFLYPKQVYHHLMLQLWPAEILFSRYNHEKGLFQQGLLPNIVKNTDDNLYLHLDGFNPDDLSTLEDFVLNLDHGHVFWELENLNDLSPTFLSSCIMLNIEEPIWTWRDLVYSTFSNEHNDNEIYEELQKILIDYISRIESYDIKDKPTVKISFMSKISMAVTLLKTYLKNDKCSPIDLRALVEYTLLWSFITHVDRDAKRHFENWWRQTFHNIPKEKSLTDWMYDTDTHQFVLWADTIPAFNPAAHQGIPNNIFVHTPYTMALSHLVSSMTEDDHPVLLIGDRGVGKSALINDRLKATCGGDISDDFYITVNCNAETDALFAYEKIEEQLQWKHSCYYTTKGNRKMFCFIDNLNLAKIDRCESQSLVELLRQHISSHGIYSPVTSNWQYIDNVTYVVTLNSNQKLATYNRLMKYFHIIQMDMPSESDLVSIFSKLVNRHFIGDSGESQLKETSESSSRASTAKQSTHDSSNSSKEKISLSTYKRIEEFRSIIDRIVKGTVDLNERMRTMYQINHQRIHYVFSMKQLTQLFRNLCVSLTPECAIEDLLELWHHECEWLYGKRLFDQIDQQRYQQLYKTIVKKYFMNMINEQQVLLAENQQFSNLQVTESGMIVANLTRDAQSYSTDNYILVNDRHRIETLVHNAINEYNKEKPKINFPLYSCYIDLLCRLCHTVQTVDGHCCIMAEGVLDPCLIHLFASVVGYQLVSFETSHLITSNEQMKTFIKQKLTQTYIDAGIRNEKIVILITEEDFRHLDLIINITNLINTEDISSLFSLQEETTVINSVRTQVQQAGLTYSKAVAWDFFLRNVKDNIRVVILINEIDNKLCLEHPSIFNNITLIYWQHWDTQTLVQNALYHLKDVSWLDKNASENTAHLLASMHLSIRRANANQTHRLPHTNNHTFTKFVEKFVKIVNEKSTNVSDNHHDVQHLLEQIQYQHETSKKLEKELQHEKIVLEERLKSTIRMLTQIGQDMVTAEQQIRAHKSQTRRTVQLKRLLPEYELSQEKNLYKCLAIATDARKLIEGLDMKSLQELRSVTKAESPIENTLAAVIMILKSPTADLTWQKGAKRQLANLDRFLEETQTFEKINLTEDQINLINSVIDRVDLGDKSVTQASYSNAVVILYKWVKRVLQYHTVLLKKVKPIHQKLKEVQDDVLEQEQRLIRLDNKSQALEARLKDLSQNFEEATVDKKDQEETVAMKDNQLKIASQLNEILSRELDRTSKIFESSTERQSTLTGTCAIAAAFLIYLGPYAYGFRRLMLTAQWIKCIRDRGMTIVFDQISSVKGRTIKWQLDPNDDQKFANGNEYRQMVVSLIEFLLGDQTNLEWLSQGTLPSDMENHTIIVQSVQYSPFLIDPFGQADQWMEKYYNVQTVHFDDESTQDVVVAIEQGFLSGAKIYVKNCQSLDSLLYPIAQWKATSEESRVKDDSNLLFYCGRRLYCNPSCRFYFHTNCDSLEKVSSSLSLLTTPVNCQYSVETLLDDLRQQVFQRIQPSLYKKKLSIYRLILLCQQRIQAIDTFLKSNTISDEFKDEEVVVTSVAIERKYALGGIVDQCNEILDSIEIYHDYYFPYAQHGALLYSVLQRINLLSPKNYQFSIAIIYSLLDQFIPLNPTKAVEETEIWKDVEDKQHPQLPSLIETTNLKKEDLSAPDHKQIDDNLKKMIQSFIKIILPQLASDHRLEFLVLLHLLLKTAVDTTTDGKSDILQLEFLATGLPRIDSQSPIYPSTLNEKPKWISSDLVWFDVVSLTNLFNNEDLLYHLSDIIRKNDQQWKTFYDNPSLNSVPTSNGKSFSQLDKLVIIRILRPDYFIIALRDYVIEQFDLNNLQNDENDFQGVHIVNLPLIPVKSVIPGEFLVNQIDIDHYLGNHLKSKGKKVREIDCLFVNTIFDSGDECDLIYLKNIHQASTAPALIKRICRQSRNNVIVTREPSVDFVYLGARLHHYDCLIQGKVPLANILYQNSNSYLRETLGQLISNSSSILRQCQGDELTIIYGTIVIQAILVYYQEIFQQSHFTLQWTRNLSQFVLHLIRSNKDKSFVRDLIEMAYPMHSPLLTKLLNELFPQVSSKTSIRLNDCQFEIPQTESQFNLQWFLSKHSKVNLTFNDYPSKQKSLQHQFDIFAEQLNKLWHEKSETIFQNLHVSLIHDNLHLLKERLPPLLNLPSGIDFKQDLISIALYQEMVYFNKQVEAIFKDIQEMEDMLAYGSLLLEKNLKFKAIGFDLQRNRVPSRWFSEHSSAPKSLSIVQFIHQCRHRFNEYYSWMKSFDNVEKLDSQCIQRSRHLIELMCLSQALKLNITLDKVQCIGQWTSMKEKKYSSDSRHLILNGAIVMNGIVENNNRIKPTSGTSHPCPAIEIFATESKIDGHLCPVYATASSRLDSPLFHLIVNETIDPIVFIVLQNDNEDMGRIPYPTVIRQEQEKPMVTRNELTSFREMSPISQLSQSRDGESETPSVKDIQRDEPMLGFE</sequence>
<feature type="region of interest" description="Disordered" evidence="4">
    <location>
        <begin position="4695"/>
        <end position="4734"/>
    </location>
</feature>
<feature type="domain" description="Dynein heavy chain hydrolytic ATP-binding dynein motor region" evidence="7">
    <location>
        <begin position="1960"/>
        <end position="2263"/>
    </location>
</feature>
<feature type="region of interest" description="Disordered" evidence="4">
    <location>
        <begin position="1513"/>
        <end position="1548"/>
    </location>
</feature>
<evidence type="ECO:0000259" key="9">
    <source>
        <dbReference type="Pfam" id="PF12780"/>
    </source>
</evidence>
<evidence type="ECO:0000259" key="8">
    <source>
        <dbReference type="Pfam" id="PF12777"/>
    </source>
</evidence>
<dbReference type="Pfam" id="PF08385">
    <property type="entry name" value="DHC_N1"/>
    <property type="match status" value="1"/>
</dbReference>
<dbReference type="Pfam" id="PF22597">
    <property type="entry name" value="DYN_lid"/>
    <property type="match status" value="1"/>
</dbReference>
<dbReference type="Pfam" id="PF12775">
    <property type="entry name" value="AAA_7"/>
    <property type="match status" value="1"/>
</dbReference>
<evidence type="ECO:0000256" key="4">
    <source>
        <dbReference type="SAM" id="MobiDB-lite"/>
    </source>
</evidence>
<feature type="domain" description="Dynein heavy chain tail" evidence="5">
    <location>
        <begin position="185"/>
        <end position="800"/>
    </location>
</feature>
<dbReference type="Pfam" id="PF12774">
    <property type="entry name" value="AAA_6"/>
    <property type="match status" value="1"/>
</dbReference>
<dbReference type="Pfam" id="PF17852">
    <property type="entry name" value="Dynein_AAA_lid"/>
    <property type="match status" value="1"/>
</dbReference>
<dbReference type="Gene3D" id="1.10.287.2620">
    <property type="match status" value="1"/>
</dbReference>
<gene>
    <name evidence="12" type="ORF">EDS130_LOCUS22494</name>
</gene>
<evidence type="ECO:0000259" key="11">
    <source>
        <dbReference type="Pfam" id="PF22597"/>
    </source>
</evidence>
<feature type="compositionally biased region" description="Polar residues" evidence="4">
    <location>
        <begin position="1539"/>
        <end position="1548"/>
    </location>
</feature>
<feature type="compositionally biased region" description="Basic and acidic residues" evidence="4">
    <location>
        <begin position="4723"/>
        <end position="4734"/>
    </location>
</feature>
<dbReference type="Pfam" id="PF12780">
    <property type="entry name" value="AAA_8"/>
    <property type="match status" value="1"/>
</dbReference>
<feature type="domain" description="Dynein 2 heavy chain 1 cytoplasmic ATPase lid" evidence="11">
    <location>
        <begin position="2756"/>
        <end position="2838"/>
    </location>
</feature>
<dbReference type="GO" id="GO:0007018">
    <property type="term" value="P:microtubule-based movement"/>
    <property type="evidence" value="ECO:0007669"/>
    <property type="project" value="InterPro"/>
</dbReference>